<dbReference type="PANTHER" id="PTHR33232">
    <property type="entry name" value="PROTEIN SIEVE ELEMENT OCCLUSION B-LIKE"/>
    <property type="match status" value="1"/>
</dbReference>
<dbReference type="InterPro" id="IPR027942">
    <property type="entry name" value="SEO_N"/>
</dbReference>
<dbReference type="InterPro" id="IPR027944">
    <property type="entry name" value="SEO_C"/>
</dbReference>
<dbReference type="InterPro" id="IPR039299">
    <property type="entry name" value="SEOA"/>
</dbReference>
<evidence type="ECO:0000313" key="3">
    <source>
        <dbReference type="EMBL" id="KAJ8758925.1"/>
    </source>
</evidence>
<dbReference type="PANTHER" id="PTHR33232:SF11">
    <property type="entry name" value="PROTEIN SIEVE ELEMENT OCCLUSION C"/>
    <property type="match status" value="1"/>
</dbReference>
<comment type="caution">
    <text evidence="3">The sequence shown here is derived from an EMBL/GenBank/DDBJ whole genome shotgun (WGS) entry which is preliminary data.</text>
</comment>
<reference evidence="3 4" key="1">
    <citation type="submission" date="2021-09" db="EMBL/GenBank/DDBJ databases">
        <title>Genomic insights and catalytic innovation underlie evolution of tropane alkaloids biosynthesis.</title>
        <authorList>
            <person name="Wang Y.-J."/>
            <person name="Tian T."/>
            <person name="Huang J.-P."/>
            <person name="Huang S.-X."/>
        </authorList>
    </citation>
    <scope>NUCLEOTIDE SEQUENCE [LARGE SCALE GENOMIC DNA]</scope>
    <source>
        <strain evidence="3">KIB-2018</strain>
        <tissue evidence="3">Leaf</tissue>
    </source>
</reference>
<dbReference type="EMBL" id="JAIWQS010000007">
    <property type="protein sequence ID" value="KAJ8758925.1"/>
    <property type="molecule type" value="Genomic_DNA"/>
</dbReference>
<keyword evidence="4" id="KW-1185">Reference proteome</keyword>
<evidence type="ECO:0000259" key="1">
    <source>
        <dbReference type="Pfam" id="PF14576"/>
    </source>
</evidence>
<protein>
    <recommendedName>
        <fullName evidence="5">Protein SIEVE ELEMENT OCCLUSION C</fullName>
    </recommendedName>
</protein>
<feature type="domain" description="Sieve element occlusion N-terminal" evidence="1">
    <location>
        <begin position="13"/>
        <end position="290"/>
    </location>
</feature>
<evidence type="ECO:0000259" key="2">
    <source>
        <dbReference type="Pfam" id="PF14577"/>
    </source>
</evidence>
<gene>
    <name evidence="3" type="ORF">K2173_002704</name>
</gene>
<dbReference type="GO" id="GO:0010088">
    <property type="term" value="P:phloem development"/>
    <property type="evidence" value="ECO:0007669"/>
    <property type="project" value="InterPro"/>
</dbReference>
<dbReference type="Pfam" id="PF14577">
    <property type="entry name" value="SEO_C"/>
    <property type="match status" value="1"/>
</dbReference>
<evidence type="ECO:0000313" key="4">
    <source>
        <dbReference type="Proteomes" id="UP001159364"/>
    </source>
</evidence>
<name>A0AAV8SY51_9ROSI</name>
<evidence type="ECO:0008006" key="5">
    <source>
        <dbReference type="Google" id="ProtNLM"/>
    </source>
</evidence>
<dbReference type="Proteomes" id="UP001159364">
    <property type="component" value="Linkage Group LG07"/>
</dbReference>
<sequence>MRTIPLQSFKSLEEDILARKLLLSHDPDGRRLDSELVLRAMENVLCYASTSEVGGFWFDANAKDDTWEVEVVGSQEKLGQIISRISCEMLSKCLGKSGYHEGTMILFDLLRRYGWDAKLVIILSAFTTSYGEVSLILNLYSRNPLAASVARLKRIPPNVSTLRPSFEALSLLLRILVDITKCLIKFEGMRIGLAELEGKVIAISNSYMYIAAYWVARSTLACYSFISDLKTMTLEQVPSKSVASATCELLSLANMLTNIHNHLRQQFELYHQHIGTMMNEKLLKLFQESHADNQKILGILLALGDSLPLKNSSTEEKIGVGELKDKIVILMVSKPELFPLEGLFQLVHQAYEQFSEMTSEESYKIVWIPISSCDVWTNAEEKKFNFVSNCVPWFSVRRPWALNPAVINFIKQVWNYKDDPLMVVLDPRGMVTNPNAFDMVLTWGAGSAYPFSSAKEKQLWEEEKWTIQLLVDSIDPLLTLWVKQGRTICIYGSDDLDWIRKLNAQLKQITSQGLRFEMVYVGDSNLSEHIKHVLVTVNMEMHHSLLTFTKLPFFWGRLKSIRRSILKTGKETNSDKILQELSALLDTKDKGWAIIGRGSTQDIIKLQGNEALECLSKYNEWSQNVIKLGLVGALRAAIRPASLAGPCYYSYETPYKEDLIGEYVECSKCKHPMKKYVLYK</sequence>
<dbReference type="Pfam" id="PF14576">
    <property type="entry name" value="SEO_N"/>
    <property type="match status" value="1"/>
</dbReference>
<accession>A0AAV8SY51</accession>
<feature type="domain" description="Sieve element occlusion C-terminal" evidence="2">
    <location>
        <begin position="455"/>
        <end position="680"/>
    </location>
</feature>
<organism evidence="3 4">
    <name type="scientific">Erythroxylum novogranatense</name>
    <dbReference type="NCBI Taxonomy" id="1862640"/>
    <lineage>
        <taxon>Eukaryota</taxon>
        <taxon>Viridiplantae</taxon>
        <taxon>Streptophyta</taxon>
        <taxon>Embryophyta</taxon>
        <taxon>Tracheophyta</taxon>
        <taxon>Spermatophyta</taxon>
        <taxon>Magnoliopsida</taxon>
        <taxon>eudicotyledons</taxon>
        <taxon>Gunneridae</taxon>
        <taxon>Pentapetalae</taxon>
        <taxon>rosids</taxon>
        <taxon>fabids</taxon>
        <taxon>Malpighiales</taxon>
        <taxon>Erythroxylaceae</taxon>
        <taxon>Erythroxylum</taxon>
    </lineage>
</organism>
<proteinExistence type="predicted"/>
<dbReference type="AlphaFoldDB" id="A0AAV8SY51"/>